<proteinExistence type="predicted"/>
<accession>A0A1G6CG66</accession>
<reference evidence="3 4" key="1">
    <citation type="submission" date="2016-10" db="EMBL/GenBank/DDBJ databases">
        <authorList>
            <person name="de Groot N.N."/>
        </authorList>
    </citation>
    <scope>NUCLEOTIDE SEQUENCE [LARGE SCALE GENOMIC DNA]</scope>
    <source>
        <strain evidence="3 4">ATCC 35022</strain>
    </source>
</reference>
<feature type="transmembrane region" description="Helical" evidence="2">
    <location>
        <begin position="150"/>
        <end position="169"/>
    </location>
</feature>
<dbReference type="AlphaFoldDB" id="A0A1G6CG66"/>
<evidence type="ECO:0000256" key="1">
    <source>
        <dbReference type="SAM" id="MobiDB-lite"/>
    </source>
</evidence>
<gene>
    <name evidence="3" type="ORF">SAMN02982931_02454</name>
</gene>
<feature type="region of interest" description="Disordered" evidence="1">
    <location>
        <begin position="177"/>
        <end position="196"/>
    </location>
</feature>
<keyword evidence="2" id="KW-0472">Membrane</keyword>
<evidence type="ECO:0000313" key="3">
    <source>
        <dbReference type="EMBL" id="SDB31840.1"/>
    </source>
</evidence>
<sequence>MSDIDPTSYTFNENALVKRRTYRLTEDALTWQAEGERLDGVFYDEIAEVQMAYIPSRFATNRYRTRIILRRGGMVNLLNTDFIGFGSFTEKNAEYRAFILELHRRLAEHGKDIVYRKGSSGGGYVANMGLTIFIFVMIGIAVVMLLNFGLVWIAVVKLVIILFFIPTLIRFMRRSRPESYDPLSPSKDAMPEVLTA</sequence>
<evidence type="ECO:0000313" key="4">
    <source>
        <dbReference type="Proteomes" id="UP000199071"/>
    </source>
</evidence>
<dbReference type="Proteomes" id="UP000199071">
    <property type="component" value="Unassembled WGS sequence"/>
</dbReference>
<dbReference type="STRING" id="665467.SAMN02982931_02454"/>
<protein>
    <submittedName>
        <fullName evidence="3">Uncharacterized protein</fullName>
    </submittedName>
</protein>
<keyword evidence="2" id="KW-0812">Transmembrane</keyword>
<evidence type="ECO:0000256" key="2">
    <source>
        <dbReference type="SAM" id="Phobius"/>
    </source>
</evidence>
<dbReference type="EMBL" id="FMXQ01000004">
    <property type="protein sequence ID" value="SDB31840.1"/>
    <property type="molecule type" value="Genomic_DNA"/>
</dbReference>
<keyword evidence="2" id="KW-1133">Transmembrane helix</keyword>
<keyword evidence="4" id="KW-1185">Reference proteome</keyword>
<dbReference type="RefSeq" id="WP_090876700.1">
    <property type="nucleotide sequence ID" value="NZ_FMXQ01000004.1"/>
</dbReference>
<organism evidence="3 4">
    <name type="scientific">Bauldia litoralis</name>
    <dbReference type="NCBI Taxonomy" id="665467"/>
    <lineage>
        <taxon>Bacteria</taxon>
        <taxon>Pseudomonadati</taxon>
        <taxon>Pseudomonadota</taxon>
        <taxon>Alphaproteobacteria</taxon>
        <taxon>Hyphomicrobiales</taxon>
        <taxon>Kaistiaceae</taxon>
        <taxon>Bauldia</taxon>
    </lineage>
</organism>
<feature type="transmembrane region" description="Helical" evidence="2">
    <location>
        <begin position="124"/>
        <end position="144"/>
    </location>
</feature>
<name>A0A1G6CG66_9HYPH</name>
<dbReference type="OrthoDB" id="8159109at2"/>